<sequence>MDDIDWDPNDPNTQPLPQGGWSESVTVVRNATVVPPAVSAFVQEAGVLDADGAYVPQGALWRRFRPITVEPAQPAEIAETIPGRWLWGGVLWVHFGHFLVESTSRLWGLTELDGPVDGVLFIPKRPKVGETVQPYHRHFMDLMAPELQIRVIASPARVEELVVPGQGFGIGKIMAGTEKFRTAIHERFAREVEPDGPERLYVSRSALGLGKGGLLGEELLESLLEREGYEIFHPQKHPMQTQIARYKAARQIVAADGSALHLYAMVGRADQRVAMISRRESGAKNQLALNVASFCGREPVLIDALRTEWVRADRGKSDRLSFGELDHAELGCGLADAGFVEGGRDWPALSERQRRQILADRRISGGSGFVESPEFKRRRIRRERRARRAAREAARAR</sequence>
<gene>
    <name evidence="3" type="ORF">SAMN05421751_106191</name>
</gene>
<dbReference type="AlphaFoldDB" id="A0A1H5VR54"/>
<dbReference type="InterPro" id="IPR049625">
    <property type="entry name" value="Glyco_transf_61_cat"/>
</dbReference>
<feature type="domain" description="Glycosyltransferase 61 catalytic" evidence="2">
    <location>
        <begin position="95"/>
        <end position="261"/>
    </location>
</feature>
<dbReference type="InterPro" id="IPR024698">
    <property type="entry name" value="Caps_psacc_synth_Cps23fI-typ"/>
</dbReference>
<dbReference type="EMBL" id="FNVD01000006">
    <property type="protein sequence ID" value="SEF89789.1"/>
    <property type="molecule type" value="Genomic_DNA"/>
</dbReference>
<evidence type="ECO:0000259" key="2">
    <source>
        <dbReference type="Pfam" id="PF04577"/>
    </source>
</evidence>
<feature type="compositionally biased region" description="Polar residues" evidence="1">
    <location>
        <begin position="10"/>
        <end position="20"/>
    </location>
</feature>
<reference evidence="3 4" key="1">
    <citation type="submission" date="2016-10" db="EMBL/GenBank/DDBJ databases">
        <authorList>
            <person name="de Groot N.N."/>
        </authorList>
    </citation>
    <scope>NUCLEOTIDE SEQUENCE [LARGE SCALE GENOMIC DNA]</scope>
    <source>
        <strain evidence="3 4">DSM 23413</strain>
    </source>
</reference>
<evidence type="ECO:0000256" key="1">
    <source>
        <dbReference type="SAM" id="MobiDB-lite"/>
    </source>
</evidence>
<protein>
    <recommendedName>
        <fullName evidence="2">Glycosyltransferase 61 catalytic domain-containing protein</fullName>
    </recommendedName>
</protein>
<dbReference type="PIRSF" id="PIRSF030158">
    <property type="entry name" value="UCP030158"/>
    <property type="match status" value="1"/>
</dbReference>
<evidence type="ECO:0000313" key="4">
    <source>
        <dbReference type="Proteomes" id="UP000236742"/>
    </source>
</evidence>
<evidence type="ECO:0000313" key="3">
    <source>
        <dbReference type="EMBL" id="SEF89789.1"/>
    </source>
</evidence>
<feature type="region of interest" description="Disordered" evidence="1">
    <location>
        <begin position="1"/>
        <end position="20"/>
    </location>
</feature>
<keyword evidence="4" id="KW-1185">Reference proteome</keyword>
<name>A0A1H5VR54_9RHOB</name>
<dbReference type="RefSeq" id="WP_104007869.1">
    <property type="nucleotide sequence ID" value="NZ_FNVD01000006.1"/>
</dbReference>
<accession>A0A1H5VR54</accession>
<dbReference type="Proteomes" id="UP000236742">
    <property type="component" value="Unassembled WGS sequence"/>
</dbReference>
<dbReference type="OrthoDB" id="7843421at2"/>
<dbReference type="Pfam" id="PF04577">
    <property type="entry name" value="Glyco_transf_61"/>
    <property type="match status" value="1"/>
</dbReference>
<proteinExistence type="predicted"/>
<dbReference type="GO" id="GO:0016757">
    <property type="term" value="F:glycosyltransferase activity"/>
    <property type="evidence" value="ECO:0007669"/>
    <property type="project" value="InterPro"/>
</dbReference>
<organism evidence="3 4">
    <name type="scientific">Jhaorihella thermophila</name>
    <dbReference type="NCBI Taxonomy" id="488547"/>
    <lineage>
        <taxon>Bacteria</taxon>
        <taxon>Pseudomonadati</taxon>
        <taxon>Pseudomonadota</taxon>
        <taxon>Alphaproteobacteria</taxon>
        <taxon>Rhodobacterales</taxon>
        <taxon>Paracoccaceae</taxon>
        <taxon>Jhaorihella</taxon>
    </lineage>
</organism>